<evidence type="ECO:0000256" key="2">
    <source>
        <dbReference type="PROSITE-ProRule" id="PRU00169"/>
    </source>
</evidence>
<reference evidence="4" key="1">
    <citation type="journal article" date="2018" name="Nat. Genet.">
        <title>Extensive intraspecific gene order and gene structural variations between Mo17 and other maize genomes.</title>
        <authorList>
            <person name="Sun S."/>
            <person name="Zhou Y."/>
            <person name="Chen J."/>
            <person name="Shi J."/>
            <person name="Zhao H."/>
            <person name="Zhao H."/>
            <person name="Song W."/>
            <person name="Zhang M."/>
            <person name="Cui Y."/>
            <person name="Dong X."/>
            <person name="Liu H."/>
            <person name="Ma X."/>
            <person name="Jiao Y."/>
            <person name="Wang B."/>
            <person name="Wei X."/>
            <person name="Stein J.C."/>
            <person name="Glaubitz J.C."/>
            <person name="Lu F."/>
            <person name="Yu G."/>
            <person name="Liang C."/>
            <person name="Fengler K."/>
            <person name="Li B."/>
            <person name="Rafalski A."/>
            <person name="Schnable P.S."/>
            <person name="Ware D.H."/>
            <person name="Buckler E.S."/>
            <person name="Lai J."/>
        </authorList>
    </citation>
    <scope>NUCLEOTIDE SEQUENCE [LARGE SCALE GENOMIC DNA]</scope>
    <source>
        <tissue evidence="4">Seedling</tissue>
    </source>
</reference>
<dbReference type="SUPFAM" id="SSF52172">
    <property type="entry name" value="CheY-like"/>
    <property type="match status" value="1"/>
</dbReference>
<feature type="domain" description="Response regulatory" evidence="3">
    <location>
        <begin position="2"/>
        <end position="164"/>
    </location>
</feature>
<dbReference type="Gene3D" id="3.40.50.2300">
    <property type="match status" value="1"/>
</dbReference>
<dbReference type="InterPro" id="IPR011006">
    <property type="entry name" value="CheY-like_superfamily"/>
</dbReference>
<dbReference type="AlphaFoldDB" id="A0A317Y7K7"/>
<evidence type="ECO:0000259" key="3">
    <source>
        <dbReference type="PROSITE" id="PS50110"/>
    </source>
</evidence>
<dbReference type="PANTHER" id="PTHR43874:SF7">
    <property type="entry name" value="TWO-COMPONENT RESPONSE REGULATOR ARR10"/>
    <property type="match status" value="1"/>
</dbReference>
<organism evidence="4">
    <name type="scientific">Zea mays</name>
    <name type="common">Maize</name>
    <dbReference type="NCBI Taxonomy" id="4577"/>
    <lineage>
        <taxon>Eukaryota</taxon>
        <taxon>Viridiplantae</taxon>
        <taxon>Streptophyta</taxon>
        <taxon>Embryophyta</taxon>
        <taxon>Tracheophyta</taxon>
        <taxon>Spermatophyta</taxon>
        <taxon>Magnoliopsida</taxon>
        <taxon>Liliopsida</taxon>
        <taxon>Poales</taxon>
        <taxon>Poaceae</taxon>
        <taxon>PACMAD clade</taxon>
        <taxon>Panicoideae</taxon>
        <taxon>Andropogonodae</taxon>
        <taxon>Andropogoneae</taxon>
        <taxon>Tripsacinae</taxon>
        <taxon>Zea</taxon>
    </lineage>
</organism>
<comment type="caution">
    <text evidence="4">The sequence shown here is derived from an EMBL/GenBank/DDBJ whole genome shotgun (WGS) entry which is preliminary data.</text>
</comment>
<name>A0A317Y7K7_MAIZE</name>
<sequence>MRVLAVDDDPTCLKVLENLLFRCQYHGTSLDNNGTGNHDLELLREKKDQFDLVISNVHMLDMDGFKLLKLVGLEMDLPGIIYPDGWVCISILHPPSEDPNGYELAKRILPCSLIVSVYGPIYNGFTVNGKTTRDYYIVFGLDLEWFGVHNDDASELFQGLDDFHSPAANSTRLAVSALPNWHQAANGT</sequence>
<dbReference type="InterPro" id="IPR045279">
    <property type="entry name" value="ARR-like"/>
</dbReference>
<protein>
    <submittedName>
        <fullName evidence="4">Two-component response regulator ORR24</fullName>
    </submittedName>
</protein>
<dbReference type="GO" id="GO:0009736">
    <property type="term" value="P:cytokinin-activated signaling pathway"/>
    <property type="evidence" value="ECO:0007669"/>
    <property type="project" value="InterPro"/>
</dbReference>
<evidence type="ECO:0000256" key="1">
    <source>
        <dbReference type="ARBA" id="ARBA00023012"/>
    </source>
</evidence>
<dbReference type="EMBL" id="NCVQ01000001">
    <property type="protein sequence ID" value="PWZ54635.1"/>
    <property type="molecule type" value="Genomic_DNA"/>
</dbReference>
<proteinExistence type="predicted"/>
<accession>A0A317Y7K7</accession>
<dbReference type="PROSITE" id="PS50110">
    <property type="entry name" value="RESPONSE_REGULATORY"/>
    <property type="match status" value="1"/>
</dbReference>
<dbReference type="Proteomes" id="UP000251960">
    <property type="component" value="Chromosome 1"/>
</dbReference>
<keyword evidence="1" id="KW-0902">Two-component regulatory system</keyword>
<dbReference type="PANTHER" id="PTHR43874">
    <property type="entry name" value="TWO-COMPONENT RESPONSE REGULATOR"/>
    <property type="match status" value="1"/>
</dbReference>
<comment type="caution">
    <text evidence="2">Lacks conserved residue(s) required for the propagation of feature annotation.</text>
</comment>
<gene>
    <name evidence="4" type="primary">RR24_0</name>
    <name evidence="4" type="ORF">Zm00014a_032472</name>
</gene>
<dbReference type="ExpressionAtlas" id="A0A317Y7K7">
    <property type="expression patterns" value="baseline and differential"/>
</dbReference>
<dbReference type="Pfam" id="PF00072">
    <property type="entry name" value="Response_reg"/>
    <property type="match status" value="1"/>
</dbReference>
<dbReference type="InterPro" id="IPR001789">
    <property type="entry name" value="Sig_transdc_resp-reg_receiver"/>
</dbReference>
<dbReference type="GO" id="GO:0000160">
    <property type="term" value="P:phosphorelay signal transduction system"/>
    <property type="evidence" value="ECO:0007669"/>
    <property type="project" value="UniProtKB-KW"/>
</dbReference>
<evidence type="ECO:0000313" key="4">
    <source>
        <dbReference type="EMBL" id="PWZ54635.1"/>
    </source>
</evidence>